<accession>A0A1G8DZM4</accession>
<dbReference type="Proteomes" id="UP000198822">
    <property type="component" value="Chromosome I"/>
</dbReference>
<evidence type="ECO:0000313" key="4">
    <source>
        <dbReference type="Proteomes" id="UP000198822"/>
    </source>
</evidence>
<evidence type="ECO:0000256" key="1">
    <source>
        <dbReference type="SAM" id="Phobius"/>
    </source>
</evidence>
<dbReference type="InterPro" id="IPR009936">
    <property type="entry name" value="DUF1468"/>
</dbReference>
<evidence type="ECO:0000259" key="2">
    <source>
        <dbReference type="Pfam" id="PF07331"/>
    </source>
</evidence>
<name>A0A1G8DZM4_9MICO</name>
<dbReference type="Pfam" id="PF07331">
    <property type="entry name" value="TctB"/>
    <property type="match status" value="1"/>
</dbReference>
<dbReference type="AlphaFoldDB" id="A0A1G8DZM4"/>
<protein>
    <submittedName>
        <fullName evidence="3">Tripartite tricarboxylate transporter TctB family protein</fullName>
    </submittedName>
</protein>
<dbReference type="RefSeq" id="WP_157674745.1">
    <property type="nucleotide sequence ID" value="NZ_LT629695.1"/>
</dbReference>
<evidence type="ECO:0000313" key="3">
    <source>
        <dbReference type="EMBL" id="SDH63103.1"/>
    </source>
</evidence>
<dbReference type="STRING" id="399736.SAMN04489720_1836"/>
<keyword evidence="4" id="KW-1185">Reference proteome</keyword>
<keyword evidence="1" id="KW-0812">Transmembrane</keyword>
<feature type="domain" description="DUF1468" evidence="2">
    <location>
        <begin position="5"/>
        <end position="159"/>
    </location>
</feature>
<feature type="transmembrane region" description="Helical" evidence="1">
    <location>
        <begin position="31"/>
        <end position="50"/>
    </location>
</feature>
<keyword evidence="1" id="KW-1133">Transmembrane helix</keyword>
<gene>
    <name evidence="3" type="ORF">SAMN04489720_1836</name>
</gene>
<sequence length="167" mass="17018">MLTGLGLVFAIGALAFDLGTPLALGPGAFPLAAACVLVVLGVAIGIRAFVAPTIVHDEAPEALVADAAEHGIDAAADRPSRPAAFGRIPWRPAVLVTAAVAWFALTVDGLGLLLAASGTVVLASFARQGVRWWQPLVVGVGLTAGSWLIFVVGLRLRVPLLGDWLGG</sequence>
<proteinExistence type="predicted"/>
<dbReference type="OrthoDB" id="5186924at2"/>
<dbReference type="EMBL" id="LT629695">
    <property type="protein sequence ID" value="SDH63103.1"/>
    <property type="molecule type" value="Genomic_DNA"/>
</dbReference>
<feature type="transmembrane region" description="Helical" evidence="1">
    <location>
        <begin position="93"/>
        <end position="126"/>
    </location>
</feature>
<feature type="transmembrane region" description="Helical" evidence="1">
    <location>
        <begin position="132"/>
        <end position="154"/>
    </location>
</feature>
<reference evidence="4" key="1">
    <citation type="submission" date="2016-10" db="EMBL/GenBank/DDBJ databases">
        <authorList>
            <person name="Varghese N."/>
            <person name="Submissions S."/>
        </authorList>
    </citation>
    <scope>NUCLEOTIDE SEQUENCE [LARGE SCALE GENOMIC DNA]</scope>
    <source>
        <strain evidence="4">DSM 22002</strain>
    </source>
</reference>
<organism evidence="3 4">
    <name type="scientific">Agrococcus jejuensis</name>
    <dbReference type="NCBI Taxonomy" id="399736"/>
    <lineage>
        <taxon>Bacteria</taxon>
        <taxon>Bacillati</taxon>
        <taxon>Actinomycetota</taxon>
        <taxon>Actinomycetes</taxon>
        <taxon>Micrococcales</taxon>
        <taxon>Microbacteriaceae</taxon>
        <taxon>Agrococcus</taxon>
    </lineage>
</organism>
<keyword evidence="1" id="KW-0472">Membrane</keyword>